<dbReference type="AlphaFoldDB" id="C4JYQ7"/>
<evidence type="ECO:0000259" key="6">
    <source>
        <dbReference type="PROSITE" id="PS50127"/>
    </source>
</evidence>
<dbReference type="InParanoid" id="C4JYQ7"/>
<dbReference type="PANTHER" id="PTHR21328">
    <property type="entry name" value="POLY ADP-RIBOSE POLYMERASE FAMILY, MEMBER PARP"/>
    <property type="match status" value="1"/>
</dbReference>
<keyword evidence="2" id="KW-0808">Transferase</keyword>
<dbReference type="STRING" id="336963.C4JYQ7"/>
<dbReference type="eggNOG" id="KOG0897">
    <property type="taxonomic scope" value="Eukaryota"/>
</dbReference>
<dbReference type="EMBL" id="CH476619">
    <property type="protein sequence ID" value="EEP82443.1"/>
    <property type="molecule type" value="Genomic_DNA"/>
</dbReference>
<evidence type="ECO:0000256" key="2">
    <source>
        <dbReference type="ARBA" id="ARBA00022679"/>
    </source>
</evidence>
<evidence type="ECO:0000313" key="7">
    <source>
        <dbReference type="EMBL" id="EEP82443.1"/>
    </source>
</evidence>
<dbReference type="KEGG" id="ure:UREG_07308"/>
<sequence>MKAYLSNFPSTSQPSLSSWTDRISKSALDVLRWIVASNRSCIIQDDQDTASSPASTSEQNNPLQNRVSGMDEYTQFRFAQGAPDKEQRFLKSVASSSESSQYPTLFTWHGSPLQNWHGILREGLHYKDVLHGRAFGDGVYLSPEFHTSMTYMRNSTFGVWAQSELQISNAISLNEVVNAPKRFVSTTPHLVVKQLDWIQTRYLFVSTKKNLPYYSPMNEKRLDSYYRQDPKYTALGPNGKPIQIPMTVFSRQRRLCLEASLPRPGSGIANIATKIKAVTKRPRTEEYSKKNGASGDGWISEETDTEDILILVRGDVKGKAPVRGPSAVPEAPKSDFVPGKLVGSTLPLLGPPSYATSGATKALQRDLRTALQIQEKTPLHELGWYIEPEFINTIYQWIVELHSFEPELPLAADLKKAGLTSIVLELRFPKDYPMSPPFVRVIRPRFLGFHQGGGGHVTAGGALCMELLTNSGWSAVSSIESVLLQVRLAMSSTDPWPARLQAGQSEKKGTVGSYGVREAVEAYIRACNIHGWEVPKDFALHMGGTWSN</sequence>
<feature type="region of interest" description="Disordered" evidence="5">
    <location>
        <begin position="45"/>
        <end position="66"/>
    </location>
</feature>
<dbReference type="Pfam" id="PF00179">
    <property type="entry name" value="UQ_con"/>
    <property type="match status" value="1"/>
</dbReference>
<dbReference type="Proteomes" id="UP000002058">
    <property type="component" value="Unassembled WGS sequence"/>
</dbReference>
<dbReference type="SUPFAM" id="SSF54495">
    <property type="entry name" value="UBC-like"/>
    <property type="match status" value="1"/>
</dbReference>
<dbReference type="CDD" id="cd23802">
    <property type="entry name" value="UBCc_UBE2Q"/>
    <property type="match status" value="1"/>
</dbReference>
<accession>C4JYQ7</accession>
<dbReference type="Gene3D" id="3.90.228.10">
    <property type="match status" value="1"/>
</dbReference>
<proteinExistence type="predicted"/>
<dbReference type="InterPro" id="IPR016135">
    <property type="entry name" value="UBQ-conjugating_enzyme/RWD"/>
</dbReference>
<dbReference type="GO" id="GO:0016779">
    <property type="term" value="F:nucleotidyltransferase activity"/>
    <property type="evidence" value="ECO:0007669"/>
    <property type="project" value="UniProtKB-KW"/>
</dbReference>
<dbReference type="HOGENOM" id="CLU_019581_0_0_1"/>
<evidence type="ECO:0000256" key="3">
    <source>
        <dbReference type="ARBA" id="ARBA00022695"/>
    </source>
</evidence>
<dbReference type="SMART" id="SM00212">
    <property type="entry name" value="UBCc"/>
    <property type="match status" value="1"/>
</dbReference>
<dbReference type="PROSITE" id="PS50127">
    <property type="entry name" value="UBC_2"/>
    <property type="match status" value="1"/>
</dbReference>
<dbReference type="GO" id="GO:0003950">
    <property type="term" value="F:NAD+ poly-ADP-ribosyltransferase activity"/>
    <property type="evidence" value="ECO:0007669"/>
    <property type="project" value="InterPro"/>
</dbReference>
<evidence type="ECO:0000313" key="8">
    <source>
        <dbReference type="Proteomes" id="UP000002058"/>
    </source>
</evidence>
<evidence type="ECO:0000256" key="1">
    <source>
        <dbReference type="ARBA" id="ARBA00022676"/>
    </source>
</evidence>
<gene>
    <name evidence="7" type="ORF">UREG_07308</name>
</gene>
<dbReference type="OMA" id="STIFAWH"/>
<dbReference type="RefSeq" id="XP_002582535.1">
    <property type="nucleotide sequence ID" value="XM_002582489.1"/>
</dbReference>
<feature type="domain" description="UBC core" evidence="6">
    <location>
        <begin position="358"/>
        <end position="529"/>
    </location>
</feature>
<dbReference type="SUPFAM" id="SSF56399">
    <property type="entry name" value="ADP-ribosylation"/>
    <property type="match status" value="1"/>
</dbReference>
<evidence type="ECO:0000256" key="5">
    <source>
        <dbReference type="SAM" id="MobiDB-lite"/>
    </source>
</evidence>
<dbReference type="InterPro" id="IPR051838">
    <property type="entry name" value="ARTD_PARP"/>
</dbReference>
<feature type="compositionally biased region" description="Polar residues" evidence="5">
    <location>
        <begin position="49"/>
        <end position="66"/>
    </location>
</feature>
<dbReference type="Pfam" id="PF00644">
    <property type="entry name" value="PARP"/>
    <property type="match status" value="1"/>
</dbReference>
<evidence type="ECO:0000256" key="4">
    <source>
        <dbReference type="ARBA" id="ARBA00023027"/>
    </source>
</evidence>
<dbReference type="FunFam" id="3.10.110.10:FF:000107">
    <property type="entry name" value="Ubiquitin conjugating enzyme, putative"/>
    <property type="match status" value="1"/>
</dbReference>
<protein>
    <recommendedName>
        <fullName evidence="6">UBC core domain-containing protein</fullName>
    </recommendedName>
</protein>
<dbReference type="InterPro" id="IPR012317">
    <property type="entry name" value="Poly(ADP-ribose)pol_cat_dom"/>
</dbReference>
<keyword evidence="3" id="KW-0548">Nucleotidyltransferase</keyword>
<dbReference type="InterPro" id="IPR000608">
    <property type="entry name" value="UBC"/>
</dbReference>
<organism evidence="7 8">
    <name type="scientific">Uncinocarpus reesii (strain UAMH 1704)</name>
    <dbReference type="NCBI Taxonomy" id="336963"/>
    <lineage>
        <taxon>Eukaryota</taxon>
        <taxon>Fungi</taxon>
        <taxon>Dikarya</taxon>
        <taxon>Ascomycota</taxon>
        <taxon>Pezizomycotina</taxon>
        <taxon>Eurotiomycetes</taxon>
        <taxon>Eurotiomycetidae</taxon>
        <taxon>Onygenales</taxon>
        <taxon>Onygenaceae</taxon>
        <taxon>Uncinocarpus</taxon>
    </lineage>
</organism>
<dbReference type="Gene3D" id="3.10.110.10">
    <property type="entry name" value="Ubiquitin Conjugating Enzyme"/>
    <property type="match status" value="1"/>
</dbReference>
<keyword evidence="4" id="KW-0520">NAD</keyword>
<keyword evidence="1" id="KW-0328">Glycosyltransferase</keyword>
<reference evidence="8" key="1">
    <citation type="journal article" date="2009" name="Genome Res.">
        <title>Comparative genomic analyses of the human fungal pathogens Coccidioides and their relatives.</title>
        <authorList>
            <person name="Sharpton T.J."/>
            <person name="Stajich J.E."/>
            <person name="Rounsley S.D."/>
            <person name="Gardner M.J."/>
            <person name="Wortman J.R."/>
            <person name="Jordar V.S."/>
            <person name="Maiti R."/>
            <person name="Kodira C.D."/>
            <person name="Neafsey D.E."/>
            <person name="Zeng Q."/>
            <person name="Hung C.-Y."/>
            <person name="McMahan C."/>
            <person name="Muszewska A."/>
            <person name="Grynberg M."/>
            <person name="Mandel M.A."/>
            <person name="Kellner E.M."/>
            <person name="Barker B.M."/>
            <person name="Galgiani J.N."/>
            <person name="Orbach M.J."/>
            <person name="Kirkland T.N."/>
            <person name="Cole G.T."/>
            <person name="Henn M.R."/>
            <person name="Birren B.W."/>
            <person name="Taylor J.W."/>
        </authorList>
    </citation>
    <scope>NUCLEOTIDE SEQUENCE [LARGE SCALE GENOMIC DNA]</scope>
    <source>
        <strain evidence="8">UAMH 1704</strain>
    </source>
</reference>
<dbReference type="GeneID" id="8443942"/>
<dbReference type="OrthoDB" id="109543at2759"/>
<keyword evidence="8" id="KW-1185">Reference proteome</keyword>
<dbReference type="VEuPathDB" id="FungiDB:UREG_07308"/>
<name>C4JYQ7_UNCRE</name>